<evidence type="ECO:0000313" key="3">
    <source>
        <dbReference type="Proteomes" id="UP001469553"/>
    </source>
</evidence>
<keyword evidence="3" id="KW-1185">Reference proteome</keyword>
<sequence>PGHGGSRLSRDTQTSLSPDTSSSVFWAIPWASSQWDVPGSPPEGGVQEPSGGVTGRCSCSGCFLLSAITRSRSRNLEGGVSLLSLPACPSAVRSPHGDTKPLLTCPLSNTACSAEGLPLKDHKQTTSAL</sequence>
<feature type="non-terminal residue" evidence="2">
    <location>
        <position position="1"/>
    </location>
</feature>
<evidence type="ECO:0000256" key="1">
    <source>
        <dbReference type="SAM" id="MobiDB-lite"/>
    </source>
</evidence>
<gene>
    <name evidence="2" type="ORF">AMECASPLE_037556</name>
</gene>
<reference evidence="2 3" key="1">
    <citation type="submission" date="2021-06" db="EMBL/GenBank/DDBJ databases">
        <authorList>
            <person name="Palmer J.M."/>
        </authorList>
    </citation>
    <scope>NUCLEOTIDE SEQUENCE [LARGE SCALE GENOMIC DNA]</scope>
    <source>
        <strain evidence="2 3">AS_MEX2019</strain>
        <tissue evidence="2">Muscle</tissue>
    </source>
</reference>
<feature type="compositionally biased region" description="Polar residues" evidence="1">
    <location>
        <begin position="11"/>
        <end position="20"/>
    </location>
</feature>
<dbReference type="Proteomes" id="UP001469553">
    <property type="component" value="Unassembled WGS sequence"/>
</dbReference>
<proteinExistence type="predicted"/>
<evidence type="ECO:0000313" key="2">
    <source>
        <dbReference type="EMBL" id="MEQ2301581.1"/>
    </source>
</evidence>
<organism evidence="2 3">
    <name type="scientific">Ameca splendens</name>
    <dbReference type="NCBI Taxonomy" id="208324"/>
    <lineage>
        <taxon>Eukaryota</taxon>
        <taxon>Metazoa</taxon>
        <taxon>Chordata</taxon>
        <taxon>Craniata</taxon>
        <taxon>Vertebrata</taxon>
        <taxon>Euteleostomi</taxon>
        <taxon>Actinopterygii</taxon>
        <taxon>Neopterygii</taxon>
        <taxon>Teleostei</taxon>
        <taxon>Neoteleostei</taxon>
        <taxon>Acanthomorphata</taxon>
        <taxon>Ovalentaria</taxon>
        <taxon>Atherinomorphae</taxon>
        <taxon>Cyprinodontiformes</taxon>
        <taxon>Goodeidae</taxon>
        <taxon>Ameca</taxon>
    </lineage>
</organism>
<protein>
    <submittedName>
        <fullName evidence="2">Uncharacterized protein</fullName>
    </submittedName>
</protein>
<accession>A0ABV0Z6K7</accession>
<dbReference type="EMBL" id="JAHRIP010053438">
    <property type="protein sequence ID" value="MEQ2301581.1"/>
    <property type="molecule type" value="Genomic_DNA"/>
</dbReference>
<feature type="region of interest" description="Disordered" evidence="1">
    <location>
        <begin position="1"/>
        <end position="20"/>
    </location>
</feature>
<name>A0ABV0Z6K7_9TELE</name>
<comment type="caution">
    <text evidence="2">The sequence shown here is derived from an EMBL/GenBank/DDBJ whole genome shotgun (WGS) entry which is preliminary data.</text>
</comment>